<gene>
    <name evidence="2" type="ORF">BT96DRAFT_950398</name>
</gene>
<dbReference type="AlphaFoldDB" id="A0A6A4GGM7"/>
<accession>A0A6A4GGM7</accession>
<feature type="compositionally biased region" description="Basic residues" evidence="1">
    <location>
        <begin position="57"/>
        <end position="66"/>
    </location>
</feature>
<protein>
    <submittedName>
        <fullName evidence="2">Uncharacterized protein</fullName>
    </submittedName>
</protein>
<organism evidence="2 3">
    <name type="scientific">Gymnopus androsaceus JB14</name>
    <dbReference type="NCBI Taxonomy" id="1447944"/>
    <lineage>
        <taxon>Eukaryota</taxon>
        <taxon>Fungi</taxon>
        <taxon>Dikarya</taxon>
        <taxon>Basidiomycota</taxon>
        <taxon>Agaricomycotina</taxon>
        <taxon>Agaricomycetes</taxon>
        <taxon>Agaricomycetidae</taxon>
        <taxon>Agaricales</taxon>
        <taxon>Marasmiineae</taxon>
        <taxon>Omphalotaceae</taxon>
        <taxon>Gymnopus</taxon>
    </lineage>
</organism>
<evidence type="ECO:0000313" key="2">
    <source>
        <dbReference type="EMBL" id="KAE9384661.1"/>
    </source>
</evidence>
<name>A0A6A4GGM7_9AGAR</name>
<feature type="region of interest" description="Disordered" evidence="1">
    <location>
        <begin position="219"/>
        <end position="240"/>
    </location>
</feature>
<feature type="compositionally biased region" description="Pro residues" evidence="1">
    <location>
        <begin position="82"/>
        <end position="96"/>
    </location>
</feature>
<evidence type="ECO:0000256" key="1">
    <source>
        <dbReference type="SAM" id="MobiDB-lite"/>
    </source>
</evidence>
<dbReference type="Proteomes" id="UP000799118">
    <property type="component" value="Unassembled WGS sequence"/>
</dbReference>
<sequence length="358" mass="38712">MAPHELTEAELQADLNSTNPETPISTANKMTEPKAPPKKRKLEEPDGALNQRDPLKKVKTYGRRRSGSPADEAATRNLPIHPNQPPLPPSSQPPKVIPTATATQRKGDAALSQNASTPVPAPVKAHTKTARPLASTSLLPPVPPPSLTPGLSEFLAKLGEEFASTMTSHMERIKDSLDEQKEELGIIRRQGVDILDGQTSLQQRLVWLSSEARDYLADERERQQDDQNSEDEDPAGAPASLTLVFKINGRRDIRRISPHGCLPPPTTAVKPLRAEPRCTSQAFLGAGASHPPNDGGETVASRARDFTLGMYIVALFKVENTLICGSNHALRYALCALCSSRKRINGIAHDGVVEPMAG</sequence>
<proteinExistence type="predicted"/>
<feature type="region of interest" description="Disordered" evidence="1">
    <location>
        <begin position="1"/>
        <end position="145"/>
    </location>
</feature>
<reference evidence="2" key="1">
    <citation type="journal article" date="2019" name="Environ. Microbiol.">
        <title>Fungal ecological strategies reflected in gene transcription - a case study of two litter decomposers.</title>
        <authorList>
            <person name="Barbi F."/>
            <person name="Kohler A."/>
            <person name="Barry K."/>
            <person name="Baskaran P."/>
            <person name="Daum C."/>
            <person name="Fauchery L."/>
            <person name="Ihrmark K."/>
            <person name="Kuo A."/>
            <person name="LaButti K."/>
            <person name="Lipzen A."/>
            <person name="Morin E."/>
            <person name="Grigoriev I.V."/>
            <person name="Henrissat B."/>
            <person name="Lindahl B."/>
            <person name="Martin F."/>
        </authorList>
    </citation>
    <scope>NUCLEOTIDE SEQUENCE</scope>
    <source>
        <strain evidence="2">JB14</strain>
    </source>
</reference>
<keyword evidence="3" id="KW-1185">Reference proteome</keyword>
<dbReference type="EMBL" id="ML770100">
    <property type="protein sequence ID" value="KAE9384661.1"/>
    <property type="molecule type" value="Genomic_DNA"/>
</dbReference>
<evidence type="ECO:0000313" key="3">
    <source>
        <dbReference type="Proteomes" id="UP000799118"/>
    </source>
</evidence>
<feature type="compositionally biased region" description="Polar residues" evidence="1">
    <location>
        <begin position="14"/>
        <end position="29"/>
    </location>
</feature>